<feature type="region of interest" description="Disordered" evidence="1">
    <location>
        <begin position="342"/>
        <end position="367"/>
    </location>
</feature>
<dbReference type="OrthoDB" id="1141916at2"/>
<feature type="compositionally biased region" description="Low complexity" evidence="1">
    <location>
        <begin position="357"/>
        <end position="367"/>
    </location>
</feature>
<reference evidence="3 4" key="1">
    <citation type="submission" date="2018-10" db="EMBL/GenBank/DDBJ databases">
        <title>Genomic Encyclopedia of Archaeal and Bacterial Type Strains, Phase II (KMG-II): from individual species to whole genera.</title>
        <authorList>
            <person name="Goeker M."/>
        </authorList>
    </citation>
    <scope>NUCLEOTIDE SEQUENCE [LARGE SCALE GENOMIC DNA]</scope>
    <source>
        <strain evidence="3 4">DSM 18602</strain>
    </source>
</reference>
<dbReference type="Pfam" id="PF19841">
    <property type="entry name" value="GldN"/>
    <property type="match status" value="1"/>
</dbReference>
<dbReference type="AlphaFoldDB" id="A0A495J2A3"/>
<accession>A0A495J2A3</accession>
<dbReference type="NCBIfam" id="TIGR03523">
    <property type="entry name" value="GldN"/>
    <property type="match status" value="1"/>
</dbReference>
<evidence type="ECO:0000313" key="4">
    <source>
        <dbReference type="Proteomes" id="UP000268007"/>
    </source>
</evidence>
<feature type="chain" id="PRO_5019771598" evidence="2">
    <location>
        <begin position="22"/>
        <end position="367"/>
    </location>
</feature>
<keyword evidence="2" id="KW-0732">Signal</keyword>
<keyword evidence="4" id="KW-1185">Reference proteome</keyword>
<dbReference type="EMBL" id="RBKU01000001">
    <property type="protein sequence ID" value="RKR82781.1"/>
    <property type="molecule type" value="Genomic_DNA"/>
</dbReference>
<dbReference type="InterPro" id="IPR019847">
    <property type="entry name" value="Gliding_motility_assoc_GldN"/>
</dbReference>
<evidence type="ECO:0000256" key="2">
    <source>
        <dbReference type="SAM" id="SignalP"/>
    </source>
</evidence>
<evidence type="ECO:0000313" key="3">
    <source>
        <dbReference type="EMBL" id="RKR82781.1"/>
    </source>
</evidence>
<feature type="signal peptide" evidence="2">
    <location>
        <begin position="1"/>
        <end position="21"/>
    </location>
</feature>
<gene>
    <name evidence="3" type="ORF">BDD43_2968</name>
</gene>
<protein>
    <submittedName>
        <fullName evidence="3">Gliding motility associated protein GldN</fullName>
    </submittedName>
</protein>
<comment type="caution">
    <text evidence="3">The sequence shown here is derived from an EMBL/GenBank/DDBJ whole genome shotgun (WGS) entry which is preliminary data.</text>
</comment>
<dbReference type="RefSeq" id="WP_121198351.1">
    <property type="nucleotide sequence ID" value="NZ_RBKU01000001.1"/>
</dbReference>
<proteinExistence type="predicted"/>
<name>A0A495J2A3_9SPHI</name>
<dbReference type="Proteomes" id="UP000268007">
    <property type="component" value="Unassembled WGS sequence"/>
</dbReference>
<evidence type="ECO:0000256" key="1">
    <source>
        <dbReference type="SAM" id="MobiDB-lite"/>
    </source>
</evidence>
<organism evidence="3 4">
    <name type="scientific">Mucilaginibacter gracilis</name>
    <dbReference type="NCBI Taxonomy" id="423350"/>
    <lineage>
        <taxon>Bacteria</taxon>
        <taxon>Pseudomonadati</taxon>
        <taxon>Bacteroidota</taxon>
        <taxon>Sphingobacteriia</taxon>
        <taxon>Sphingobacteriales</taxon>
        <taxon>Sphingobacteriaceae</taxon>
        <taxon>Mucilaginibacter</taxon>
    </lineage>
</organism>
<sequence>MKKKFIIVLFITLAASLTLMAQTKKKKAKARTTAKRTIHTVRTKPKPKPVDTTAKAAVNPVVVLPANNKIDTIRSVPDSADGYLKSVVLTKARPFPIFEPSPNNIKYYHQYKRDISFKDARNAKFNTTGATLIEAILQGVKDHIITAYDPTAVTKINPTGDAFTIPMTYNQLMGHLVDTALVDQLDKDGNKIGSVKQLNDFSPDKVVGYRIKEDVYYDKQRAKVETHIVGIAPLITLKLSNGDTVGTQPVCWLRYSQCRIVFAKMDVSDPDHNMFDVSMDDMFLQRQFNSVIVEESNPKGNRIKDYMKTPEDQAKEAARIEKKLADYKKNMWNYRTDITAVSVPDKTKTTKPKKTTNDNNTGTPVKQ</sequence>